<dbReference type="PATRIC" id="fig|224013.5.peg.1562"/>
<dbReference type="Proteomes" id="UP000062645">
    <property type="component" value="Chromosome"/>
</dbReference>
<dbReference type="AlphaFoldDB" id="A0A0M4TTG1"/>
<keyword evidence="2" id="KW-1185">Reference proteome</keyword>
<name>A0A0M4TTG1_9NOSO</name>
<evidence type="ECO:0000313" key="1">
    <source>
        <dbReference type="EMBL" id="ALF52556.1"/>
    </source>
</evidence>
<accession>A0A0M4TTG1</accession>
<reference evidence="2" key="1">
    <citation type="submission" date="2015-07" db="EMBL/GenBank/DDBJ databases">
        <title>Genome Of Nitrogen-Fixing Cyanobacterium Nostoc piscinale CENA21 From Solimoes/Amazon River Floodplain Sediments And Comparative Genomics To Uncover Biosynthetic Natural Products Potential.</title>
        <authorList>
            <person name="Leao T.F."/>
            <person name="Leao P.N."/>
            <person name="Guimaraes P.I."/>
            <person name="de Melo A.G.C."/>
            <person name="Ramos R.T.J."/>
            <person name="Silva A."/>
            <person name="Fiore M.F."/>
            <person name="Schneider M.P.C."/>
        </authorList>
    </citation>
    <scope>NUCLEOTIDE SEQUENCE [LARGE SCALE GENOMIC DNA]</scope>
    <source>
        <strain evidence="2">CENA21</strain>
    </source>
</reference>
<organism evidence="1 2">
    <name type="scientific">Nostoc piscinale CENA21</name>
    <dbReference type="NCBI Taxonomy" id="224013"/>
    <lineage>
        <taxon>Bacteria</taxon>
        <taxon>Bacillati</taxon>
        <taxon>Cyanobacteriota</taxon>
        <taxon>Cyanophyceae</taxon>
        <taxon>Nostocales</taxon>
        <taxon>Nostocaceae</taxon>
        <taxon>Nostoc</taxon>
    </lineage>
</organism>
<protein>
    <submittedName>
        <fullName evidence="1">Uncharacterized protein</fullName>
    </submittedName>
</protein>
<sequence length="82" mass="9797">MYVLWFFSFNLKLQTDSALDGNIELDMYLTRLIISQNLRLFLYIKGQFTVEVTQIVQCFYTSCLIRMKSDRLNIYLGDRLKI</sequence>
<proteinExistence type="predicted"/>
<reference evidence="1 2" key="2">
    <citation type="journal article" date="2016" name="Genome Announc.">
        <title>Draft Genome Sequence of the N2-Fixing Cyanobacterium Nostoc piscinale CENA21, Isolated from the Brazilian Amazon Floodplain.</title>
        <authorList>
            <person name="Leao T."/>
            <person name="Guimaraes P.I."/>
            <person name="de Melo A.G."/>
            <person name="Ramos R.T."/>
            <person name="Leao P.N."/>
            <person name="Silva A."/>
            <person name="Fiore M.F."/>
            <person name="Schneider M.P."/>
        </authorList>
    </citation>
    <scope>NUCLEOTIDE SEQUENCE [LARGE SCALE GENOMIC DNA]</scope>
    <source>
        <strain evidence="1 2">CENA21</strain>
    </source>
</reference>
<dbReference type="KEGG" id="npz:ACX27_06410"/>
<dbReference type="EMBL" id="CP012036">
    <property type="protein sequence ID" value="ALF52556.1"/>
    <property type="molecule type" value="Genomic_DNA"/>
</dbReference>
<evidence type="ECO:0000313" key="2">
    <source>
        <dbReference type="Proteomes" id="UP000062645"/>
    </source>
</evidence>
<gene>
    <name evidence="1" type="ORF">ACX27_06410</name>
</gene>